<sequence length="98" mass="10379">MQLISNQREAGTGRHLDDCGSLLHYSVKTFHGEGIGSLDGECSFLASECLKEGIYAAFSSISYGNAGDHCVAVVFLDCSVHDCTDLFGTHGSFEGIGD</sequence>
<protein>
    <submittedName>
        <fullName evidence="1">Uncharacterized protein</fullName>
    </submittedName>
</protein>
<comment type="caution">
    <text evidence="1">The sequence shown here is derived from an EMBL/GenBank/DDBJ whole genome shotgun (WGS) entry which is preliminary data.</text>
</comment>
<reference evidence="1" key="1">
    <citation type="submission" date="2019-08" db="EMBL/GenBank/DDBJ databases">
        <authorList>
            <person name="Kucharzyk K."/>
            <person name="Murdoch R.W."/>
            <person name="Higgins S."/>
            <person name="Loffler F."/>
        </authorList>
    </citation>
    <scope>NUCLEOTIDE SEQUENCE</scope>
</reference>
<evidence type="ECO:0000313" key="1">
    <source>
        <dbReference type="EMBL" id="MPM41685.1"/>
    </source>
</evidence>
<proteinExistence type="predicted"/>
<dbReference type="EMBL" id="VSSQ01009454">
    <property type="protein sequence ID" value="MPM41685.1"/>
    <property type="molecule type" value="Genomic_DNA"/>
</dbReference>
<gene>
    <name evidence="1" type="ORF">SDC9_88341</name>
</gene>
<accession>A0A644ZLC4</accession>
<organism evidence="1">
    <name type="scientific">bioreactor metagenome</name>
    <dbReference type="NCBI Taxonomy" id="1076179"/>
    <lineage>
        <taxon>unclassified sequences</taxon>
        <taxon>metagenomes</taxon>
        <taxon>ecological metagenomes</taxon>
    </lineage>
</organism>
<name>A0A644ZLC4_9ZZZZ</name>
<dbReference type="AlphaFoldDB" id="A0A644ZLC4"/>